<keyword evidence="8" id="KW-0492">Microsome</keyword>
<dbReference type="PANTHER" id="PTHR24292:SF45">
    <property type="entry name" value="CYTOCHROME P450 6G1-RELATED"/>
    <property type="match status" value="1"/>
</dbReference>
<dbReference type="PRINTS" id="PR00463">
    <property type="entry name" value="EP450I"/>
</dbReference>
<sequence>MLFEITLALLLQVLALVYVHLTYRYRYWLRQGVTQVKPSLVVGNLGPLLRMQCTSAHMIQAMYNYPDACDQPFVGFYLFHRPALLLRDPELIKRILCKDFPKFCNRFSNSDYFGDPLGSLQEVGLNLNEYLLKMPLNDSNCFQVELKELCALYTTDVIATVAFGIQANSFTYPNGEFRRHGREIFRFSASRALNFVAQAAIFFIAGYETTSVTMSFALYEMAKNPSMQERVRKEICDALSQSRGQITQQIIDNLEYMQMIIDETLRLYPPLPFLDRECSLPKGQTYSLEPFHSFSLPSGMPIYIPVYALHMDPKHFPQPHKFQPERFSPECKKLMTPYTYMPFGLGPHACIGERFAMLQTKVGLFNFLRNHRVAMGEKSAKSIKLEPKALILQSQGGIHHVFFGRARRQFCLAGEDVVDDNQYDIFRYSCRNLYLQPNNINKCLGHSLASYLGERKIRRVLICIPSAQYPTQSEAKQLFRCKTSSFFHTLRSRWRVPVPPHGPKQGEKSDQNVENFLENIVTLKTLTSFGKKKTTPHSKERHKSNEKNDLVCVRNSPLEFFKLFALIPKAIVAMESVKYQSRSIREFCISDILD</sequence>
<comment type="similarity">
    <text evidence="4 14">Belongs to the cytochrome P450 family.</text>
</comment>
<evidence type="ECO:0000256" key="5">
    <source>
        <dbReference type="ARBA" id="ARBA00022617"/>
    </source>
</evidence>
<dbReference type="CDD" id="cd11056">
    <property type="entry name" value="CYP6-like"/>
    <property type="match status" value="1"/>
</dbReference>
<evidence type="ECO:0000256" key="6">
    <source>
        <dbReference type="ARBA" id="ARBA00022723"/>
    </source>
</evidence>
<dbReference type="InterPro" id="IPR036396">
    <property type="entry name" value="Cyt_P450_sf"/>
</dbReference>
<feature type="binding site" description="axial binding residue" evidence="13">
    <location>
        <position position="350"/>
    </location>
    <ligand>
        <name>heme</name>
        <dbReference type="ChEBI" id="CHEBI:30413"/>
    </ligand>
    <ligandPart>
        <name>Fe</name>
        <dbReference type="ChEBI" id="CHEBI:18248"/>
    </ligandPart>
</feature>
<dbReference type="PANTHER" id="PTHR24292">
    <property type="entry name" value="CYTOCHROME P450"/>
    <property type="match status" value="1"/>
</dbReference>
<keyword evidence="11 14" id="KW-0503">Monooxygenase</keyword>
<evidence type="ECO:0000256" key="7">
    <source>
        <dbReference type="ARBA" id="ARBA00022824"/>
    </source>
</evidence>
<keyword evidence="7" id="KW-0256">Endoplasmic reticulum</keyword>
<organism evidence="15 16">
    <name type="scientific">Glossina brevipalpis</name>
    <dbReference type="NCBI Taxonomy" id="37001"/>
    <lineage>
        <taxon>Eukaryota</taxon>
        <taxon>Metazoa</taxon>
        <taxon>Ecdysozoa</taxon>
        <taxon>Arthropoda</taxon>
        <taxon>Hexapoda</taxon>
        <taxon>Insecta</taxon>
        <taxon>Pterygota</taxon>
        <taxon>Neoptera</taxon>
        <taxon>Endopterygota</taxon>
        <taxon>Diptera</taxon>
        <taxon>Brachycera</taxon>
        <taxon>Muscomorpha</taxon>
        <taxon>Hippoboscoidea</taxon>
        <taxon>Glossinidae</taxon>
        <taxon>Glossina</taxon>
    </lineage>
</organism>
<evidence type="ECO:0000256" key="11">
    <source>
        <dbReference type="ARBA" id="ARBA00023033"/>
    </source>
</evidence>
<dbReference type="VEuPathDB" id="VectorBase:GBRI033617"/>
<dbReference type="InterPro" id="IPR017972">
    <property type="entry name" value="Cyt_P450_CS"/>
</dbReference>
<comment type="cofactor">
    <cofactor evidence="1 13">
        <name>heme</name>
        <dbReference type="ChEBI" id="CHEBI:30413"/>
    </cofactor>
</comment>
<dbReference type="GO" id="GO:0046701">
    <property type="term" value="P:insecticide catabolic process"/>
    <property type="evidence" value="ECO:0007669"/>
    <property type="project" value="TreeGrafter"/>
</dbReference>
<keyword evidence="6 13" id="KW-0479">Metal-binding</keyword>
<comment type="subcellular location">
    <subcellularLocation>
        <location evidence="3">Endoplasmic reticulum membrane</location>
        <topology evidence="3">Peripheral membrane protein</topology>
    </subcellularLocation>
    <subcellularLocation>
        <location evidence="2">Microsome membrane</location>
        <topology evidence="2">Peripheral membrane protein</topology>
    </subcellularLocation>
</comment>
<evidence type="ECO:0000256" key="3">
    <source>
        <dbReference type="ARBA" id="ARBA00004406"/>
    </source>
</evidence>
<evidence type="ECO:0000256" key="9">
    <source>
        <dbReference type="ARBA" id="ARBA00023002"/>
    </source>
</evidence>
<evidence type="ECO:0008006" key="17">
    <source>
        <dbReference type="Google" id="ProtNLM"/>
    </source>
</evidence>
<evidence type="ECO:0000256" key="14">
    <source>
        <dbReference type="RuleBase" id="RU000461"/>
    </source>
</evidence>
<dbReference type="Pfam" id="PF00067">
    <property type="entry name" value="p450"/>
    <property type="match status" value="1"/>
</dbReference>
<name>A0A1A9WV45_9MUSC</name>
<evidence type="ECO:0000256" key="4">
    <source>
        <dbReference type="ARBA" id="ARBA00010617"/>
    </source>
</evidence>
<dbReference type="SUPFAM" id="SSF48264">
    <property type="entry name" value="Cytochrome P450"/>
    <property type="match status" value="1"/>
</dbReference>
<evidence type="ECO:0000256" key="12">
    <source>
        <dbReference type="ARBA" id="ARBA00023136"/>
    </source>
</evidence>
<evidence type="ECO:0000256" key="8">
    <source>
        <dbReference type="ARBA" id="ARBA00022848"/>
    </source>
</evidence>
<dbReference type="GO" id="GO:0016705">
    <property type="term" value="F:oxidoreductase activity, acting on paired donors, with incorporation or reduction of molecular oxygen"/>
    <property type="evidence" value="ECO:0007669"/>
    <property type="project" value="InterPro"/>
</dbReference>
<dbReference type="InterPro" id="IPR002401">
    <property type="entry name" value="Cyt_P450_E_grp-I"/>
</dbReference>
<evidence type="ECO:0000313" key="15">
    <source>
        <dbReference type="EnsemblMetazoa" id="GBRI033617-PA"/>
    </source>
</evidence>
<dbReference type="GO" id="GO:0046680">
    <property type="term" value="P:response to DDT"/>
    <property type="evidence" value="ECO:0007669"/>
    <property type="project" value="TreeGrafter"/>
</dbReference>
<keyword evidence="12" id="KW-0472">Membrane</keyword>
<dbReference type="EnsemblMetazoa" id="GBRI033617-RA">
    <property type="protein sequence ID" value="GBRI033617-PA"/>
    <property type="gene ID" value="GBRI033617"/>
</dbReference>
<evidence type="ECO:0000256" key="13">
    <source>
        <dbReference type="PIRSR" id="PIRSR602401-1"/>
    </source>
</evidence>
<protein>
    <recommendedName>
        <fullName evidence="17">Cytochrome P450</fullName>
    </recommendedName>
</protein>
<dbReference type="GO" id="GO:0005789">
    <property type="term" value="C:endoplasmic reticulum membrane"/>
    <property type="evidence" value="ECO:0007669"/>
    <property type="project" value="UniProtKB-SubCell"/>
</dbReference>
<dbReference type="PRINTS" id="PR00385">
    <property type="entry name" value="P450"/>
</dbReference>
<dbReference type="GO" id="GO:0005506">
    <property type="term" value="F:iron ion binding"/>
    <property type="evidence" value="ECO:0007669"/>
    <property type="project" value="InterPro"/>
</dbReference>
<dbReference type="PROSITE" id="PS00086">
    <property type="entry name" value="CYTOCHROME_P450"/>
    <property type="match status" value="1"/>
</dbReference>
<accession>A0A1A9WV45</accession>
<evidence type="ECO:0000313" key="16">
    <source>
        <dbReference type="Proteomes" id="UP000091820"/>
    </source>
</evidence>
<proteinExistence type="inferred from homology"/>
<evidence type="ECO:0000256" key="2">
    <source>
        <dbReference type="ARBA" id="ARBA00004174"/>
    </source>
</evidence>
<keyword evidence="16" id="KW-1185">Reference proteome</keyword>
<dbReference type="Proteomes" id="UP000091820">
    <property type="component" value="Unassembled WGS sequence"/>
</dbReference>
<reference evidence="16" key="1">
    <citation type="submission" date="2014-03" db="EMBL/GenBank/DDBJ databases">
        <authorList>
            <person name="Aksoy S."/>
            <person name="Warren W."/>
            <person name="Wilson R.K."/>
        </authorList>
    </citation>
    <scope>NUCLEOTIDE SEQUENCE [LARGE SCALE GENOMIC DNA]</scope>
    <source>
        <strain evidence="16">IAEA</strain>
    </source>
</reference>
<dbReference type="AlphaFoldDB" id="A0A1A9WV45"/>
<dbReference type="STRING" id="37001.A0A1A9WV45"/>
<dbReference type="Gene3D" id="1.10.630.10">
    <property type="entry name" value="Cytochrome P450"/>
    <property type="match status" value="2"/>
</dbReference>
<keyword evidence="10 13" id="KW-0408">Iron</keyword>
<dbReference type="GO" id="GO:0020037">
    <property type="term" value="F:heme binding"/>
    <property type="evidence" value="ECO:0007669"/>
    <property type="project" value="InterPro"/>
</dbReference>
<evidence type="ECO:0000256" key="1">
    <source>
        <dbReference type="ARBA" id="ARBA00001971"/>
    </source>
</evidence>
<dbReference type="InterPro" id="IPR050476">
    <property type="entry name" value="Insect_CytP450_Detox"/>
</dbReference>
<evidence type="ECO:0000256" key="10">
    <source>
        <dbReference type="ARBA" id="ARBA00023004"/>
    </source>
</evidence>
<dbReference type="InterPro" id="IPR001128">
    <property type="entry name" value="Cyt_P450"/>
</dbReference>
<keyword evidence="5 13" id="KW-0349">Heme</keyword>
<dbReference type="GO" id="GO:0004497">
    <property type="term" value="F:monooxygenase activity"/>
    <property type="evidence" value="ECO:0007669"/>
    <property type="project" value="UniProtKB-KW"/>
</dbReference>
<reference evidence="15" key="2">
    <citation type="submission" date="2020-05" db="UniProtKB">
        <authorList>
            <consortium name="EnsemblMetazoa"/>
        </authorList>
    </citation>
    <scope>IDENTIFICATION</scope>
    <source>
        <strain evidence="15">IAEA</strain>
    </source>
</reference>
<keyword evidence="9 14" id="KW-0560">Oxidoreductase</keyword>